<dbReference type="AlphaFoldDB" id="A0A372LJJ9"/>
<organism evidence="1 2">
    <name type="scientific">Peribacillus glennii</name>
    <dbReference type="NCBI Taxonomy" id="2303991"/>
    <lineage>
        <taxon>Bacteria</taxon>
        <taxon>Bacillati</taxon>
        <taxon>Bacillota</taxon>
        <taxon>Bacilli</taxon>
        <taxon>Bacillales</taxon>
        <taxon>Bacillaceae</taxon>
        <taxon>Peribacillus</taxon>
    </lineage>
</organism>
<name>A0A372LJJ9_9BACI</name>
<dbReference type="OrthoDB" id="1901124at2"/>
<accession>A0A372LJJ9</accession>
<keyword evidence="2" id="KW-1185">Reference proteome</keyword>
<dbReference type="Proteomes" id="UP000262939">
    <property type="component" value="Unassembled WGS sequence"/>
</dbReference>
<protein>
    <submittedName>
        <fullName evidence="1">Uncharacterized protein</fullName>
    </submittedName>
</protein>
<evidence type="ECO:0000313" key="1">
    <source>
        <dbReference type="EMBL" id="RFU66652.1"/>
    </source>
</evidence>
<comment type="caution">
    <text evidence="1">The sequence shown here is derived from an EMBL/GenBank/DDBJ whole genome shotgun (WGS) entry which is preliminary data.</text>
</comment>
<proteinExistence type="predicted"/>
<evidence type="ECO:0000313" key="2">
    <source>
        <dbReference type="Proteomes" id="UP000262939"/>
    </source>
</evidence>
<reference evidence="1 2" key="1">
    <citation type="submission" date="2018-08" db="EMBL/GenBank/DDBJ databases">
        <title>Bacillus chawlae sp. nov., Bacillus glennii sp. nov., and Bacillus saganii sp. nov. Isolated from the Vehicle Assembly Building at Kennedy Space Center where the Viking Spacecraft were Assembled.</title>
        <authorList>
            <person name="Seuylemezian A."/>
            <person name="Vaishampayan P."/>
        </authorList>
    </citation>
    <scope>NUCLEOTIDE SEQUENCE [LARGE SCALE GENOMIC DNA]</scope>
    <source>
        <strain evidence="1 2">V44-8</strain>
    </source>
</reference>
<gene>
    <name evidence="1" type="ORF">D0466_00605</name>
</gene>
<dbReference type="EMBL" id="QVTD01000001">
    <property type="protein sequence ID" value="RFU66652.1"/>
    <property type="molecule type" value="Genomic_DNA"/>
</dbReference>
<sequence length="40" mass="4425">MEDAINSWLTTTTSLGIRPKKMAVIKSTLLSHYGLDDLFG</sequence>